<dbReference type="RefSeq" id="WP_012027122.1">
    <property type="nucleotide sequence ID" value="NC_012926.1"/>
</dbReference>
<accession>A0A0H3MZ07</accession>
<dbReference type="CDD" id="cd01427">
    <property type="entry name" value="HAD_like"/>
    <property type="match status" value="1"/>
</dbReference>
<dbReference type="Gene3D" id="3.40.50.1000">
    <property type="entry name" value="HAD superfamily/HAD-like"/>
    <property type="match status" value="1"/>
</dbReference>
<gene>
    <name evidence="1" type="ordered locus">SSUBM407_0786</name>
</gene>
<reference evidence="1 2" key="1">
    <citation type="journal article" date="2009" name="PLoS ONE">
        <title>Rapid evolution of virulence and drug resistance in the emerging zoonotic pathogen Streptococcus suis.</title>
        <authorList>
            <person name="Holden M.T.G."/>
            <person name="Hauser H."/>
            <person name="Sanders M."/>
            <person name="Ngo T.H."/>
            <person name="Cherevach I."/>
            <person name="Cronin A."/>
            <person name="Goodhead I."/>
            <person name="Mungall K."/>
            <person name="Quail M.A."/>
            <person name="Price C."/>
            <person name="Rabbinowitsch E."/>
            <person name="Sharp S."/>
            <person name="Croucher N.J."/>
            <person name="Chieu T.B."/>
            <person name="Mai N.T.H."/>
            <person name="Diep T.S."/>
            <person name="Chinh N.T."/>
            <person name="Kehoe M."/>
            <person name="Leigh J.A."/>
            <person name="Ward P.N."/>
            <person name="Dowson C.G."/>
            <person name="Whatmore A.M."/>
            <person name="Chanter N."/>
            <person name="Iversen P."/>
            <person name="Gottschalk M."/>
            <person name="Slater J.D."/>
            <person name="Smith H.E."/>
            <person name="Spratt B.G."/>
            <person name="Xu J."/>
            <person name="Ye C."/>
            <person name="Bentley S."/>
            <person name="Barrell B.G."/>
            <person name="Schultsz C."/>
            <person name="Maskell D.J."/>
            <person name="Parkhill J."/>
        </authorList>
    </citation>
    <scope>NUCLEOTIDE SEQUENCE [LARGE SCALE GENOMIC DNA]</scope>
    <source>
        <strain evidence="1 2">BM407</strain>
    </source>
</reference>
<protein>
    <submittedName>
        <fullName evidence="1">Haloacid dehalogenase-like hydrolase</fullName>
    </submittedName>
</protein>
<dbReference type="GO" id="GO:0006281">
    <property type="term" value="P:DNA repair"/>
    <property type="evidence" value="ECO:0007669"/>
    <property type="project" value="TreeGrafter"/>
</dbReference>
<evidence type="ECO:0000313" key="1">
    <source>
        <dbReference type="EMBL" id="CAZ55618.1"/>
    </source>
</evidence>
<dbReference type="SUPFAM" id="SSF56784">
    <property type="entry name" value="HAD-like"/>
    <property type="match status" value="1"/>
</dbReference>
<dbReference type="InterPro" id="IPR036412">
    <property type="entry name" value="HAD-like_sf"/>
</dbReference>
<dbReference type="PANTHER" id="PTHR43434:SF1">
    <property type="entry name" value="PHOSPHOGLYCOLATE PHOSPHATASE"/>
    <property type="match status" value="1"/>
</dbReference>
<dbReference type="PATRIC" id="fig|568814.3.peg.813"/>
<dbReference type="GO" id="GO:0008967">
    <property type="term" value="F:phosphoglycolate phosphatase activity"/>
    <property type="evidence" value="ECO:0007669"/>
    <property type="project" value="TreeGrafter"/>
</dbReference>
<dbReference type="Proteomes" id="UP000009077">
    <property type="component" value="Chromosome"/>
</dbReference>
<dbReference type="InterPro" id="IPR023214">
    <property type="entry name" value="HAD_sf"/>
</dbReference>
<dbReference type="EMBL" id="FM252032">
    <property type="protein sequence ID" value="CAZ55618.1"/>
    <property type="molecule type" value="Genomic_DNA"/>
</dbReference>
<dbReference type="InterPro" id="IPR050155">
    <property type="entry name" value="HAD-like_hydrolase_sf"/>
</dbReference>
<sequence length="266" mass="30025">MMKMEYVFCVDSDGCAMDTMTYKHKLFFGPLAAEVFGVEDKEPFLAEWNRVNLYSRERGINRFVGLVKGLEFAGVTGIDNLKNWVATTDSLSNASLERLIEEQPSKDLELALKWSTQVNQAIKHYSGPVLAFIGVHKGLEKLSQLGKVYVVSSANKEAVEEEWTDQGLMDFVTELYCQDRGKKEDVIKLLIEEGYCPNKIMMIGDSPGDLKAAELNGVHFYPILVGREMQSWADLTETIADDFAHQAFTGEKETELIQAFWNNLDD</sequence>
<dbReference type="HOGENOM" id="CLU_979635_0_0_9"/>
<dbReference type="AlphaFoldDB" id="A0A0H3MZ07"/>
<name>A0A0H3MZ07_STRS4</name>
<organism evidence="1 2">
    <name type="scientific">Streptococcus suis (strain BM407)</name>
    <dbReference type="NCBI Taxonomy" id="568814"/>
    <lineage>
        <taxon>Bacteria</taxon>
        <taxon>Bacillati</taxon>
        <taxon>Bacillota</taxon>
        <taxon>Bacilli</taxon>
        <taxon>Lactobacillales</taxon>
        <taxon>Streptococcaceae</taxon>
        <taxon>Streptococcus</taxon>
    </lineage>
</organism>
<proteinExistence type="predicted"/>
<keyword evidence="2" id="KW-1185">Reference proteome</keyword>
<dbReference type="Pfam" id="PF13419">
    <property type="entry name" value="HAD_2"/>
    <property type="match status" value="1"/>
</dbReference>
<dbReference type="PANTHER" id="PTHR43434">
    <property type="entry name" value="PHOSPHOGLYCOLATE PHOSPHATASE"/>
    <property type="match status" value="1"/>
</dbReference>
<dbReference type="InterPro" id="IPR041492">
    <property type="entry name" value="HAD_2"/>
</dbReference>
<keyword evidence="1" id="KW-0378">Hydrolase</keyword>
<dbReference type="KEGG" id="ssb:SSUBM407_0786"/>
<dbReference type="GeneID" id="8154626"/>
<evidence type="ECO:0000313" key="2">
    <source>
        <dbReference type="Proteomes" id="UP000009077"/>
    </source>
</evidence>